<keyword evidence="3" id="KW-1185">Reference proteome</keyword>
<dbReference type="OrthoDB" id="8196708at2759"/>
<dbReference type="Proteomes" id="UP000094527">
    <property type="component" value="Unassembled WGS sequence"/>
</dbReference>
<reference evidence="2 3" key="1">
    <citation type="journal article" date="2016" name="Genome Biol. Evol.">
        <title>Gene Family Evolution Reflects Adaptation to Soil Environmental Stressors in the Genome of the Collembolan Orchesella cincta.</title>
        <authorList>
            <person name="Faddeeva-Vakhrusheva A."/>
            <person name="Derks M.F."/>
            <person name="Anvar S.Y."/>
            <person name="Agamennone V."/>
            <person name="Suring W."/>
            <person name="Smit S."/>
            <person name="van Straalen N.M."/>
            <person name="Roelofs D."/>
        </authorList>
    </citation>
    <scope>NUCLEOTIDE SEQUENCE [LARGE SCALE GENOMIC DNA]</scope>
    <source>
        <tissue evidence="2">Mixed pool</tissue>
    </source>
</reference>
<keyword evidence="1" id="KW-1133">Transmembrane helix</keyword>
<accession>A0A1D2NLP0</accession>
<feature type="transmembrane region" description="Helical" evidence="1">
    <location>
        <begin position="88"/>
        <end position="115"/>
    </location>
</feature>
<evidence type="ECO:0000313" key="2">
    <source>
        <dbReference type="EMBL" id="ODN05846.1"/>
    </source>
</evidence>
<sequence length="727" mass="83425">MPIMKPNYCSRSIVAGQVSNNSNNTPSKFSAPSSQQSHLNGYSSSPFIVYRSAKYDGPHARALQILRGYAKYYILVPVILIANRCKDAFYQVCGLLLLLVSSPLWIMMIIGLFIFRRLRLVLIQRLCPNLVELANDNSYIASEESLGIVNSIIWTKGRLDAHTLQKKFELLFMENHDLSHTLKLRRVTKFGAKLWEFCRDFVLENHIVEAPKRFQNCPFVDEPLKELYRTGSSNKSILQKYVSFCVSSPLENLAPPWKIHIVPYISRDEGGVREKTCLVIRMHVALIKNEEVQRALRELFLTSAVLDKRDDSECTTDLEIAGERESKQISNLSDFLSQKVGYDSIRKKVNEMCNSHQVGLRIWVNLRLKQLEYHSKTVVLSIILVDAKDAVKRFLTALEVCIYQFWQIMLNYAVSYLTKIQALAAMPMIILASFLKRSQFKKLGLQRNENKNRKLISWSDLIYGDLAEEICEKTGTSSPENVIMMACSYALYDYYQQNNMPNPQKLGFTIGTASYTQRPLKSLKAIHIASNVKSQPQIAAQELKNLEERIDNYPVWKILGLSYNLRYLSYIFPSWLADKVHRRIVSCYPFSFSHINLQSESKTDSFDLLPVCQLYGELVEDFTFWPLPPLSDFGVSITLVQYTGKTRLFVMSPFQSLDTVLTHRCNQYLIKLAEDVGVDRHKIPYSRRSSPSTTSCSTPHPVYVNMVDNLAFRTSLRRSNSLITTMR</sequence>
<proteinExistence type="predicted"/>
<dbReference type="AlphaFoldDB" id="A0A1D2NLP0"/>
<keyword evidence="1" id="KW-0472">Membrane</keyword>
<gene>
    <name evidence="2" type="ORF">Ocin01_00867</name>
</gene>
<dbReference type="OMA" id="INCENWI"/>
<comment type="caution">
    <text evidence="2">The sequence shown here is derived from an EMBL/GenBank/DDBJ whole genome shotgun (WGS) entry which is preliminary data.</text>
</comment>
<evidence type="ECO:0000313" key="3">
    <source>
        <dbReference type="Proteomes" id="UP000094527"/>
    </source>
</evidence>
<organism evidence="2 3">
    <name type="scientific">Orchesella cincta</name>
    <name type="common">Springtail</name>
    <name type="synonym">Podura cincta</name>
    <dbReference type="NCBI Taxonomy" id="48709"/>
    <lineage>
        <taxon>Eukaryota</taxon>
        <taxon>Metazoa</taxon>
        <taxon>Ecdysozoa</taxon>
        <taxon>Arthropoda</taxon>
        <taxon>Hexapoda</taxon>
        <taxon>Collembola</taxon>
        <taxon>Entomobryomorpha</taxon>
        <taxon>Entomobryoidea</taxon>
        <taxon>Orchesellidae</taxon>
        <taxon>Orchesellinae</taxon>
        <taxon>Orchesella</taxon>
    </lineage>
</organism>
<name>A0A1D2NLP0_ORCCI</name>
<evidence type="ECO:0000256" key="1">
    <source>
        <dbReference type="SAM" id="Phobius"/>
    </source>
</evidence>
<protein>
    <submittedName>
        <fullName evidence="2">Protein DlpA</fullName>
    </submittedName>
</protein>
<keyword evidence="1" id="KW-0812">Transmembrane</keyword>
<dbReference type="EMBL" id="LJIJ01000015">
    <property type="protein sequence ID" value="ODN05846.1"/>
    <property type="molecule type" value="Genomic_DNA"/>
</dbReference>